<sequence>MHIPTRLSPDPQQNHLLAALSAADLARWEPYLEPVDLSLGQVLCEAGQAPVYAVFPTTAIVSLVYGTEEGASSEIAVVGNEGVVGISLFMGGGATPNQAVVQSAGEGYRLRASWIKSAMLQGGPVLQMLLRYTQSLMAQMAQTAVCNRYHSIDQQLCRRLLLGLDRVASDELDMTQELAASLLGVRREGVTCAAHKLQLAGVIRYQRGHIMVLDRAQLEKRSCECYAVTKKEHDRLLPAPLALAA</sequence>
<dbReference type="SMART" id="SM00100">
    <property type="entry name" value="cNMP"/>
    <property type="match status" value="1"/>
</dbReference>
<name>A0ABU2C4H5_9BURK</name>
<dbReference type="Proteomes" id="UP001180487">
    <property type="component" value="Unassembled WGS sequence"/>
</dbReference>
<evidence type="ECO:0000256" key="1">
    <source>
        <dbReference type="ARBA" id="ARBA00023015"/>
    </source>
</evidence>
<dbReference type="InterPro" id="IPR012318">
    <property type="entry name" value="HTH_CRP"/>
</dbReference>
<dbReference type="InterPro" id="IPR018490">
    <property type="entry name" value="cNMP-bd_dom_sf"/>
</dbReference>
<comment type="caution">
    <text evidence="5">The sequence shown here is derived from an EMBL/GenBank/DDBJ whole genome shotgun (WGS) entry which is preliminary data.</text>
</comment>
<keyword evidence="2" id="KW-0238">DNA-binding</keyword>
<dbReference type="SUPFAM" id="SSF46785">
    <property type="entry name" value="Winged helix' DNA-binding domain"/>
    <property type="match status" value="1"/>
</dbReference>
<evidence type="ECO:0000259" key="4">
    <source>
        <dbReference type="PROSITE" id="PS51063"/>
    </source>
</evidence>
<dbReference type="InterPro" id="IPR000595">
    <property type="entry name" value="cNMP-bd_dom"/>
</dbReference>
<protein>
    <submittedName>
        <fullName evidence="5">CRP-like cAMP-binding protein</fullName>
    </submittedName>
</protein>
<dbReference type="EMBL" id="JAVDXT010000001">
    <property type="protein sequence ID" value="MDR7376233.1"/>
    <property type="molecule type" value="Genomic_DNA"/>
</dbReference>
<dbReference type="InterPro" id="IPR036390">
    <property type="entry name" value="WH_DNA-bd_sf"/>
</dbReference>
<reference evidence="5 6" key="1">
    <citation type="submission" date="2023-07" db="EMBL/GenBank/DDBJ databases">
        <title>Sorghum-associated microbial communities from plants grown in Nebraska, USA.</title>
        <authorList>
            <person name="Schachtman D."/>
        </authorList>
    </citation>
    <scope>NUCLEOTIDE SEQUENCE [LARGE SCALE GENOMIC DNA]</scope>
    <source>
        <strain evidence="5 6">BE313</strain>
    </source>
</reference>
<dbReference type="InterPro" id="IPR014710">
    <property type="entry name" value="RmlC-like_jellyroll"/>
</dbReference>
<feature type="domain" description="HTH crp-type" evidence="4">
    <location>
        <begin position="150"/>
        <end position="216"/>
    </location>
</feature>
<keyword evidence="6" id="KW-1185">Reference proteome</keyword>
<evidence type="ECO:0000313" key="5">
    <source>
        <dbReference type="EMBL" id="MDR7376233.1"/>
    </source>
</evidence>
<evidence type="ECO:0000313" key="6">
    <source>
        <dbReference type="Proteomes" id="UP001180487"/>
    </source>
</evidence>
<keyword evidence="1" id="KW-0805">Transcription regulation</keyword>
<dbReference type="RefSeq" id="WP_310371035.1">
    <property type="nucleotide sequence ID" value="NZ_JAVDXT010000001.1"/>
</dbReference>
<dbReference type="Pfam" id="PF13545">
    <property type="entry name" value="HTH_Crp_2"/>
    <property type="match status" value="1"/>
</dbReference>
<dbReference type="SUPFAM" id="SSF51206">
    <property type="entry name" value="cAMP-binding domain-like"/>
    <property type="match status" value="1"/>
</dbReference>
<gene>
    <name evidence="5" type="ORF">J2X19_000891</name>
</gene>
<evidence type="ECO:0000256" key="3">
    <source>
        <dbReference type="ARBA" id="ARBA00023163"/>
    </source>
</evidence>
<proteinExistence type="predicted"/>
<dbReference type="Gene3D" id="2.60.120.10">
    <property type="entry name" value="Jelly Rolls"/>
    <property type="match status" value="1"/>
</dbReference>
<organism evidence="5 6">
    <name type="scientific">Rhodoferax ferrireducens</name>
    <dbReference type="NCBI Taxonomy" id="192843"/>
    <lineage>
        <taxon>Bacteria</taxon>
        <taxon>Pseudomonadati</taxon>
        <taxon>Pseudomonadota</taxon>
        <taxon>Betaproteobacteria</taxon>
        <taxon>Burkholderiales</taxon>
        <taxon>Comamonadaceae</taxon>
        <taxon>Rhodoferax</taxon>
    </lineage>
</organism>
<dbReference type="PROSITE" id="PS51063">
    <property type="entry name" value="HTH_CRP_2"/>
    <property type="match status" value="1"/>
</dbReference>
<keyword evidence="3" id="KW-0804">Transcription</keyword>
<accession>A0ABU2C4H5</accession>
<evidence type="ECO:0000256" key="2">
    <source>
        <dbReference type="ARBA" id="ARBA00023125"/>
    </source>
</evidence>